<reference evidence="1" key="1">
    <citation type="journal article" date="2014" name="Front. Microbiol.">
        <title>High frequency of phylogenetically diverse reductive dehalogenase-homologous genes in deep subseafloor sedimentary metagenomes.</title>
        <authorList>
            <person name="Kawai M."/>
            <person name="Futagami T."/>
            <person name="Toyoda A."/>
            <person name="Takaki Y."/>
            <person name="Nishi S."/>
            <person name="Hori S."/>
            <person name="Arai W."/>
            <person name="Tsubouchi T."/>
            <person name="Morono Y."/>
            <person name="Uchiyama I."/>
            <person name="Ito T."/>
            <person name="Fujiyama A."/>
            <person name="Inagaki F."/>
            <person name="Takami H."/>
        </authorList>
    </citation>
    <scope>NUCLEOTIDE SEQUENCE</scope>
    <source>
        <strain evidence="1">Expedition CK06-06</strain>
    </source>
</reference>
<name>X1SLY8_9ZZZZ</name>
<feature type="non-terminal residue" evidence="1">
    <location>
        <position position="1"/>
    </location>
</feature>
<sequence length="66" mass="7296">LEEAEKEGTTKPLLLAVTILTSLKDEQLREIGMEEDTLSQVLKLAKLAKEGGVGERGLACRFRVRI</sequence>
<protein>
    <submittedName>
        <fullName evidence="1">Uncharacterized protein</fullName>
    </submittedName>
</protein>
<dbReference type="SUPFAM" id="SSF51366">
    <property type="entry name" value="Ribulose-phoshate binding barrel"/>
    <property type="match status" value="1"/>
</dbReference>
<dbReference type="EMBL" id="BARW01009412">
    <property type="protein sequence ID" value="GAI80161.1"/>
    <property type="molecule type" value="Genomic_DNA"/>
</dbReference>
<dbReference type="Gene3D" id="3.20.20.70">
    <property type="entry name" value="Aldolase class I"/>
    <property type="match status" value="1"/>
</dbReference>
<dbReference type="InterPro" id="IPR013785">
    <property type="entry name" value="Aldolase_TIM"/>
</dbReference>
<accession>X1SLY8</accession>
<proteinExistence type="predicted"/>
<comment type="caution">
    <text evidence="1">The sequence shown here is derived from an EMBL/GenBank/DDBJ whole genome shotgun (WGS) entry which is preliminary data.</text>
</comment>
<organism evidence="1">
    <name type="scientific">marine sediment metagenome</name>
    <dbReference type="NCBI Taxonomy" id="412755"/>
    <lineage>
        <taxon>unclassified sequences</taxon>
        <taxon>metagenomes</taxon>
        <taxon>ecological metagenomes</taxon>
    </lineage>
</organism>
<dbReference type="AlphaFoldDB" id="X1SLY8"/>
<gene>
    <name evidence="1" type="ORF">S12H4_18943</name>
</gene>
<evidence type="ECO:0000313" key="1">
    <source>
        <dbReference type="EMBL" id="GAI80161.1"/>
    </source>
</evidence>
<dbReference type="InterPro" id="IPR011060">
    <property type="entry name" value="RibuloseP-bd_barrel"/>
</dbReference>